<sequence length="875" mass="97908">MNNYMSELKNWKSISKEQLFTEALERGFAEEANEFLNYFDTVSIYDAVDGNYFNVMKYLIEHDVEIHEDTLNFAVQLENLEALKILLEHGVKAGGYEVDLAISIGNIEILKLLLKYGAEISEYAVNEVVSDGNLEVLKLLLEHGAEISDSHIETAISGGHLEVIKLLLEHGGKVSERAVSNAILGGHLEILKFLLEHGAEIGASKVETAILSGHLEILKFLLEHGAEITGNGIELAAVVGHLEVIKFLLEHGDKVSEHAVTNAILGGHLEVLKFLLKHGGKISDSAVEVAVKMGHLEVLKFLLEHGSKITDKEIDLAAFLGNLDVLKLLIEYGDKISEYAVSNAASGGHSEVIKFLLEHGAEVGNNAIEKAAYGNHPEVVKFLVEYGVQVRSHDLLAIIKIGDKILIKHVLENLTNSLILPQENEEILFALYGDSELLKIMVKVSEIPSEELNKIYINAIIKGNYDFAAKLHDVLDVCFETNILSDISSAIIKGLDNSIENNKYHAIVNLIDKAGINIPHQYKHLVNNINDDIDSKEFDFIYGLTHKLAQHYINLAKVALEKSLLSQIINENEINQAKTILNEVFNADNQARFESFQELKRTFPNDNELSKVINEFDAYHMVIGNALNRLDKDFTLEVLGLNGVSVPVFDEDIMVYRGFVADLDDGSEDILFKYGSRAFGKGEMQKTLGFHVKEAWNRLEAKDGHFWQYGGTYVSAEPSMASEFALGITSKGKGENILLEIKLKAEAPKICGRVTHEYEFVPNNIEGSEIVAVYKLNNEKTIKSVYKNPYLQDTSLTPRYVVGNTIEEDKEAIQKYNSLDCKRTEYDDYNDFLTKYSYTEEMLKPFFKGRPVYEEVITAEQAEPEFECDLTLQCC</sequence>
<keyword evidence="3" id="KW-1185">Reference proteome</keyword>
<dbReference type="Gene3D" id="1.25.40.20">
    <property type="entry name" value="Ankyrin repeat-containing domain"/>
    <property type="match status" value="3"/>
</dbReference>
<dbReference type="STRING" id="86105.NF27_DP02220"/>
<organism evidence="2 3">
    <name type="scientific">Candidatus Jidaibacter acanthamoebae</name>
    <dbReference type="NCBI Taxonomy" id="86105"/>
    <lineage>
        <taxon>Bacteria</taxon>
        <taxon>Pseudomonadati</taxon>
        <taxon>Pseudomonadota</taxon>
        <taxon>Alphaproteobacteria</taxon>
        <taxon>Rickettsiales</taxon>
        <taxon>Candidatus Midichloriaceae</taxon>
        <taxon>Candidatus Jidaibacter</taxon>
    </lineage>
</organism>
<feature type="repeat" description="ANK" evidence="1">
    <location>
        <begin position="363"/>
        <end position="395"/>
    </location>
</feature>
<dbReference type="Gene3D" id="1.20.120.660">
    <property type="entry name" value="IL-4 antagonist (De novo design) like domain"/>
    <property type="match status" value="1"/>
</dbReference>
<evidence type="ECO:0000313" key="3">
    <source>
        <dbReference type="Proteomes" id="UP000031258"/>
    </source>
</evidence>
<accession>A0A0C1QNQ1</accession>
<comment type="caution">
    <text evidence="2">The sequence shown here is derived from an EMBL/GenBank/DDBJ whole genome shotgun (WGS) entry which is preliminary data.</text>
</comment>
<proteinExistence type="predicted"/>
<dbReference type="SMART" id="SM00248">
    <property type="entry name" value="ANK"/>
    <property type="match status" value="8"/>
</dbReference>
<protein>
    <submittedName>
        <fullName evidence="2">Uncharacterized protein</fullName>
    </submittedName>
</protein>
<dbReference type="Proteomes" id="UP000031258">
    <property type="component" value="Unassembled WGS sequence"/>
</dbReference>
<dbReference type="PANTHER" id="PTHR46586">
    <property type="entry name" value="ANKYRIN REPEAT-CONTAINING PROTEIN"/>
    <property type="match status" value="1"/>
</dbReference>
<dbReference type="PROSITE" id="PS50297">
    <property type="entry name" value="ANK_REP_REGION"/>
    <property type="match status" value="3"/>
</dbReference>
<keyword evidence="1" id="KW-0040">ANK repeat</keyword>
<dbReference type="EMBL" id="JSWE01000092">
    <property type="protein sequence ID" value="KIE05678.1"/>
    <property type="molecule type" value="Genomic_DNA"/>
</dbReference>
<dbReference type="PROSITE" id="PS50088">
    <property type="entry name" value="ANK_REPEAT"/>
    <property type="match status" value="4"/>
</dbReference>
<evidence type="ECO:0000313" key="2">
    <source>
        <dbReference type="EMBL" id="KIE05678.1"/>
    </source>
</evidence>
<evidence type="ECO:0000256" key="1">
    <source>
        <dbReference type="PROSITE-ProRule" id="PRU00023"/>
    </source>
</evidence>
<dbReference type="SUPFAM" id="SSF48403">
    <property type="entry name" value="Ankyrin repeat"/>
    <property type="match status" value="1"/>
</dbReference>
<feature type="repeat" description="ANK" evidence="1">
    <location>
        <begin position="93"/>
        <end position="125"/>
    </location>
</feature>
<dbReference type="PATRIC" id="fig|86105.3.peg.773"/>
<reference evidence="2 3" key="1">
    <citation type="submission" date="2014-11" db="EMBL/GenBank/DDBJ databases">
        <title>A Rickettsiales Symbiont of Amoebae With Ancient Features.</title>
        <authorList>
            <person name="Schulz F."/>
            <person name="Martijn J."/>
            <person name="Wascher F."/>
            <person name="Kostanjsek R."/>
            <person name="Ettema T.J."/>
            <person name="Horn M."/>
        </authorList>
    </citation>
    <scope>NUCLEOTIDE SEQUENCE [LARGE SCALE GENOMIC DNA]</scope>
    <source>
        <strain evidence="2 3">UWC36</strain>
    </source>
</reference>
<name>A0A0C1QNQ1_9RICK</name>
<feature type="repeat" description="ANK" evidence="1">
    <location>
        <begin position="282"/>
        <end position="314"/>
    </location>
</feature>
<dbReference type="InterPro" id="IPR002110">
    <property type="entry name" value="Ankyrin_rpt"/>
</dbReference>
<dbReference type="PANTHER" id="PTHR46586:SF3">
    <property type="entry name" value="ANKYRIN REPEAT-CONTAINING PROTEIN"/>
    <property type="match status" value="1"/>
</dbReference>
<feature type="repeat" description="ANK" evidence="1">
    <location>
        <begin position="201"/>
        <end position="228"/>
    </location>
</feature>
<dbReference type="Pfam" id="PF12796">
    <property type="entry name" value="Ank_2"/>
    <property type="match status" value="4"/>
</dbReference>
<dbReference type="AlphaFoldDB" id="A0A0C1QNQ1"/>
<dbReference type="InterPro" id="IPR052050">
    <property type="entry name" value="SecEffector_AnkRepeat"/>
</dbReference>
<dbReference type="InterPro" id="IPR036770">
    <property type="entry name" value="Ankyrin_rpt-contain_sf"/>
</dbReference>
<gene>
    <name evidence="2" type="ORF">NF27_DP02220</name>
</gene>